<comment type="caution">
    <text evidence="3">The sequence shown here is derived from an EMBL/GenBank/DDBJ whole genome shotgun (WGS) entry which is preliminary data.</text>
</comment>
<dbReference type="RefSeq" id="XP_038742723.1">
    <property type="nucleotide sequence ID" value="XM_038891790.1"/>
</dbReference>
<evidence type="ECO:0000313" key="4">
    <source>
        <dbReference type="Proteomes" id="UP000781932"/>
    </source>
</evidence>
<reference evidence="3" key="1">
    <citation type="submission" date="2020-03" db="EMBL/GenBank/DDBJ databases">
        <authorList>
            <person name="He L."/>
        </authorList>
    </citation>
    <scope>NUCLEOTIDE SEQUENCE</scope>
    <source>
        <strain evidence="3">CkLH20</strain>
    </source>
</reference>
<evidence type="ECO:0000313" key="3">
    <source>
        <dbReference type="EMBL" id="KAF9873262.1"/>
    </source>
</evidence>
<keyword evidence="4" id="KW-1185">Reference proteome</keyword>
<sequence length="413" mass="47446">MSSRAEREDRSRRYRRKRQAPYAAPGRHAIALHNDAIRSIPRLEFYNGPVVPRRAASTCFWLLTDREKIFFDMTELDRRIVTASRAKTILGTAIDVARKPNRMHWSIVGVWKEVMEILHRHDSSCWLDGFSAERVTDVFDALVQARLAYRQSSSAQEIDSIKDFKTFLKTLDDWIAIKDTIAYLDKPPRPTANQIDNSAIKNEVDSDFEAFQEIPVLEPVQWIHRTGAGRRGMVRTESQSESPQVSPVQSPIPRHIDNNSAPADAAGSITTTTATLQSMYDEIEALKKENTRKSMTVEMAELEMLRDEVERLQVKSAADTARIREVEAEREAQDAISGQMSTVCQKLLDNNHELRAENNALRANQDQLWMDYRHYANPIQRARGYLEWEADDLDRYLRRDYRTAGNEPEVLSP</sequence>
<evidence type="ECO:0000256" key="1">
    <source>
        <dbReference type="SAM" id="Coils"/>
    </source>
</evidence>
<accession>A0A9P6HZZ3</accession>
<feature type="region of interest" description="Disordered" evidence="2">
    <location>
        <begin position="1"/>
        <end position="24"/>
    </location>
</feature>
<dbReference type="Proteomes" id="UP000781932">
    <property type="component" value="Unassembled WGS sequence"/>
</dbReference>
<dbReference type="AlphaFoldDB" id="A0A9P6HZZ3"/>
<reference evidence="3" key="2">
    <citation type="submission" date="2020-11" db="EMBL/GenBank/DDBJ databases">
        <title>Whole genome sequencing of Colletotrichum sp.</title>
        <authorList>
            <person name="Li H."/>
        </authorList>
    </citation>
    <scope>NUCLEOTIDE SEQUENCE</scope>
    <source>
        <strain evidence="3">CkLH20</strain>
    </source>
</reference>
<organism evidence="3 4">
    <name type="scientific">Colletotrichum karsti</name>
    <dbReference type="NCBI Taxonomy" id="1095194"/>
    <lineage>
        <taxon>Eukaryota</taxon>
        <taxon>Fungi</taxon>
        <taxon>Dikarya</taxon>
        <taxon>Ascomycota</taxon>
        <taxon>Pezizomycotina</taxon>
        <taxon>Sordariomycetes</taxon>
        <taxon>Hypocreomycetidae</taxon>
        <taxon>Glomerellales</taxon>
        <taxon>Glomerellaceae</taxon>
        <taxon>Colletotrichum</taxon>
        <taxon>Colletotrichum boninense species complex</taxon>
    </lineage>
</organism>
<gene>
    <name evidence="3" type="ORF">CkaCkLH20_09075</name>
</gene>
<keyword evidence="1" id="KW-0175">Coiled coil</keyword>
<dbReference type="GeneID" id="62164864"/>
<protein>
    <submittedName>
        <fullName evidence="3">Uncharacterized protein</fullName>
    </submittedName>
</protein>
<name>A0A9P6HZZ3_9PEZI</name>
<feature type="compositionally biased region" description="Basic and acidic residues" evidence="2">
    <location>
        <begin position="1"/>
        <end position="11"/>
    </location>
</feature>
<dbReference type="EMBL" id="JAATWM020000032">
    <property type="protein sequence ID" value="KAF9873262.1"/>
    <property type="molecule type" value="Genomic_DNA"/>
</dbReference>
<proteinExistence type="predicted"/>
<feature type="coiled-coil region" evidence="1">
    <location>
        <begin position="283"/>
        <end position="315"/>
    </location>
</feature>
<evidence type="ECO:0000256" key="2">
    <source>
        <dbReference type="SAM" id="MobiDB-lite"/>
    </source>
</evidence>